<protein>
    <submittedName>
        <fullName evidence="1">Uncharacterized protein</fullName>
    </submittedName>
</protein>
<reference evidence="1" key="1">
    <citation type="submission" date="2019-08" db="EMBL/GenBank/DDBJ databases">
        <authorList>
            <person name="Kucharzyk K."/>
            <person name="Murdoch R.W."/>
            <person name="Higgins S."/>
            <person name="Loffler F."/>
        </authorList>
    </citation>
    <scope>NUCLEOTIDE SEQUENCE</scope>
</reference>
<dbReference type="EMBL" id="VSSQ01001596">
    <property type="protein sequence ID" value="MPM09661.1"/>
    <property type="molecule type" value="Genomic_DNA"/>
</dbReference>
<proteinExistence type="predicted"/>
<sequence>MKKYISIAFVAIIMAVSSWIINQKNSKTSLSDLALSNIDALAQWEWGTGEEVGKIAKTETCQLNYPDGTFTSSVRRACYDQYVCPTCTCTPVPCGDVFYN</sequence>
<organism evidence="1">
    <name type="scientific">bioreactor metagenome</name>
    <dbReference type="NCBI Taxonomy" id="1076179"/>
    <lineage>
        <taxon>unclassified sequences</taxon>
        <taxon>metagenomes</taxon>
        <taxon>ecological metagenomes</taxon>
    </lineage>
</organism>
<dbReference type="Pfam" id="PF14055">
    <property type="entry name" value="NVEALA"/>
    <property type="match status" value="1"/>
</dbReference>
<gene>
    <name evidence="1" type="ORF">SDC9_55983</name>
</gene>
<dbReference type="InterPro" id="IPR025905">
    <property type="entry name" value="NVEALA"/>
</dbReference>
<accession>A0A644X1A1</accession>
<name>A0A644X1A1_9ZZZZ</name>
<dbReference type="AlphaFoldDB" id="A0A644X1A1"/>
<evidence type="ECO:0000313" key="1">
    <source>
        <dbReference type="EMBL" id="MPM09661.1"/>
    </source>
</evidence>
<comment type="caution">
    <text evidence="1">The sequence shown here is derived from an EMBL/GenBank/DDBJ whole genome shotgun (WGS) entry which is preliminary data.</text>
</comment>